<evidence type="ECO:0000313" key="2">
    <source>
        <dbReference type="Proteomes" id="UP000625711"/>
    </source>
</evidence>
<name>A0A834IQW2_RHYFE</name>
<comment type="caution">
    <text evidence="1">The sequence shown here is derived from an EMBL/GenBank/DDBJ whole genome shotgun (WGS) entry which is preliminary data.</text>
</comment>
<evidence type="ECO:0000313" key="1">
    <source>
        <dbReference type="EMBL" id="KAF7283398.1"/>
    </source>
</evidence>
<protein>
    <submittedName>
        <fullName evidence="1">Uncharacterized protein</fullName>
    </submittedName>
</protein>
<gene>
    <name evidence="1" type="ORF">GWI33_000690</name>
</gene>
<keyword evidence="2" id="KW-1185">Reference proteome</keyword>
<organism evidence="1 2">
    <name type="scientific">Rhynchophorus ferrugineus</name>
    <name type="common">Red palm weevil</name>
    <name type="synonym">Curculio ferrugineus</name>
    <dbReference type="NCBI Taxonomy" id="354439"/>
    <lineage>
        <taxon>Eukaryota</taxon>
        <taxon>Metazoa</taxon>
        <taxon>Ecdysozoa</taxon>
        <taxon>Arthropoda</taxon>
        <taxon>Hexapoda</taxon>
        <taxon>Insecta</taxon>
        <taxon>Pterygota</taxon>
        <taxon>Neoptera</taxon>
        <taxon>Endopterygota</taxon>
        <taxon>Coleoptera</taxon>
        <taxon>Polyphaga</taxon>
        <taxon>Cucujiformia</taxon>
        <taxon>Curculionidae</taxon>
        <taxon>Dryophthorinae</taxon>
        <taxon>Rhynchophorus</taxon>
    </lineage>
</organism>
<dbReference type="AlphaFoldDB" id="A0A834IQW2"/>
<dbReference type="Proteomes" id="UP000625711">
    <property type="component" value="Unassembled WGS sequence"/>
</dbReference>
<reference evidence="1" key="1">
    <citation type="submission" date="2020-08" db="EMBL/GenBank/DDBJ databases">
        <title>Genome sequencing and assembly of the red palm weevil Rhynchophorus ferrugineus.</title>
        <authorList>
            <person name="Dias G.B."/>
            <person name="Bergman C.M."/>
            <person name="Manee M."/>
        </authorList>
    </citation>
    <scope>NUCLEOTIDE SEQUENCE</scope>
    <source>
        <strain evidence="1">AA-2017</strain>
        <tissue evidence="1">Whole larva</tissue>
    </source>
</reference>
<proteinExistence type="predicted"/>
<dbReference type="EMBL" id="JAACXV010000113">
    <property type="protein sequence ID" value="KAF7283398.1"/>
    <property type="molecule type" value="Genomic_DNA"/>
</dbReference>
<sequence>MRGEPRFVESSIPTQFPTSAPCPRFARPKKKPLRIGGIFRHSFGFPKPARLSLRYDVDRLLLYLTVVPFSIERLSVVFIQSCFDCSSVDAEHPPSTVLVVLRVFRETRPGSRSRVREPERDQ</sequence>
<accession>A0A834IQW2</accession>